<keyword evidence="1" id="KW-1133">Transmembrane helix</keyword>
<evidence type="ECO:0000313" key="3">
    <source>
        <dbReference type="Proteomes" id="UP000280405"/>
    </source>
</evidence>
<protein>
    <submittedName>
        <fullName evidence="2">Uncharacterized protein</fullName>
    </submittedName>
</protein>
<reference evidence="2 3" key="1">
    <citation type="submission" date="2018-09" db="EMBL/GenBank/DDBJ databases">
        <title>The draft genome of Acinetobacter spp. strains.</title>
        <authorList>
            <person name="Qin J."/>
            <person name="Feng Y."/>
            <person name="Zong Z."/>
        </authorList>
    </citation>
    <scope>NUCLEOTIDE SEQUENCE [LARGE SCALE GENOMIC DNA]</scope>
    <source>
        <strain evidence="2 3">WCHAc060115</strain>
    </source>
</reference>
<proteinExistence type="predicted"/>
<evidence type="ECO:0000256" key="1">
    <source>
        <dbReference type="SAM" id="Phobius"/>
    </source>
</evidence>
<organism evidence="2 3">
    <name type="scientific">Acinetobacter rongchengensis</name>
    <dbReference type="NCBI Taxonomy" id="2419601"/>
    <lineage>
        <taxon>Bacteria</taxon>
        <taxon>Pseudomonadati</taxon>
        <taxon>Pseudomonadota</taxon>
        <taxon>Gammaproteobacteria</taxon>
        <taxon>Moraxellales</taxon>
        <taxon>Moraxellaceae</taxon>
        <taxon>Acinetobacter</taxon>
    </lineage>
</organism>
<keyword evidence="3" id="KW-1185">Reference proteome</keyword>
<dbReference type="RefSeq" id="WP_120384776.1">
    <property type="nucleotide sequence ID" value="NZ_RAXT01000036.1"/>
</dbReference>
<gene>
    <name evidence="2" type="ORF">D7V20_13845</name>
</gene>
<accession>A0A3A8F6F3</accession>
<comment type="caution">
    <text evidence="2">The sequence shown here is derived from an EMBL/GenBank/DDBJ whole genome shotgun (WGS) entry which is preliminary data.</text>
</comment>
<sequence length="143" mass="16718">MAENYYWLKIIFALVGSIFLVNYIVSMIASYKYVQKNLSSICNLFFGDPNYYKKLDWSNHFLIEMTVGMIAVLRFRELSILKREKVFSKGRLPFAPNINDHTMVDLFKEHGIWYKTVVKTIIFSVVCLLILVSISVFIKTKLT</sequence>
<dbReference type="OrthoDB" id="9861107at2"/>
<dbReference type="Proteomes" id="UP000280405">
    <property type="component" value="Unassembled WGS sequence"/>
</dbReference>
<feature type="transmembrane region" description="Helical" evidence="1">
    <location>
        <begin position="117"/>
        <end position="138"/>
    </location>
</feature>
<keyword evidence="1" id="KW-0812">Transmembrane</keyword>
<dbReference type="EMBL" id="RAXT01000036">
    <property type="protein sequence ID" value="RKG36731.1"/>
    <property type="molecule type" value="Genomic_DNA"/>
</dbReference>
<keyword evidence="1" id="KW-0472">Membrane</keyword>
<evidence type="ECO:0000313" key="2">
    <source>
        <dbReference type="EMBL" id="RKG36731.1"/>
    </source>
</evidence>
<name>A0A3A8F6F3_9GAMM</name>
<feature type="transmembrane region" description="Helical" evidence="1">
    <location>
        <begin position="7"/>
        <end position="29"/>
    </location>
</feature>
<dbReference type="AlphaFoldDB" id="A0A3A8F6F3"/>